<sequence length="386" mass="39711">MTAGLAEPRAAAAGPGAAAGRIAEIAVHQAELTSHTPYYMADGKTCDRVTSVLVRLTTDAGLVGWGEVCPIPGYLPAHAGGVAPAVEAMAPALLGADPVGPEAAMAACDRLLPGHAYAKSAVDIALWDLTGQAAGLPLWRLLGGRRAQTLPLYHSITCVAPERMAAIAREAQAGGIAQFQAKLGADADWQADAERLRAVRRAVGPGPLVYGDWNCGAATLDAIRVGRAVADLDVMLEQPCRSLEECAEVRRATGLAMKIDENAHDTASLLAAHRLGCMDAVAIKLSKFGGLSAARRARDLCLHLGAMMVIEDVWGSDIATAAALHLAAATPPERVMNVCDLSGYVAPRLDPAGPVRSAGRIAPPEGPGLGVRPDAGVLGPAIAILA</sequence>
<proteinExistence type="inferred from homology"/>
<dbReference type="InterPro" id="IPR013342">
    <property type="entry name" value="Mandelate_racemase_C"/>
</dbReference>
<dbReference type="Gene3D" id="3.30.390.10">
    <property type="entry name" value="Enolase-like, N-terminal domain"/>
    <property type="match status" value="1"/>
</dbReference>
<dbReference type="Pfam" id="PF13378">
    <property type="entry name" value="MR_MLE_C"/>
    <property type="match status" value="1"/>
</dbReference>
<dbReference type="InterPro" id="IPR029065">
    <property type="entry name" value="Enolase_C-like"/>
</dbReference>
<comment type="caution">
    <text evidence="4">The sequence shown here is derived from an EMBL/GenBank/DDBJ whole genome shotgun (WGS) entry which is preliminary data.</text>
</comment>
<organism evidence="4 5">
    <name type="scientific">Paralimibaculum aggregatum</name>
    <dbReference type="NCBI Taxonomy" id="3036245"/>
    <lineage>
        <taxon>Bacteria</taxon>
        <taxon>Pseudomonadati</taxon>
        <taxon>Pseudomonadota</taxon>
        <taxon>Alphaproteobacteria</taxon>
        <taxon>Rhodobacterales</taxon>
        <taxon>Paracoccaceae</taxon>
        <taxon>Paralimibaculum</taxon>
    </lineage>
</organism>
<dbReference type="SMART" id="SM00922">
    <property type="entry name" value="MR_MLE"/>
    <property type="match status" value="1"/>
</dbReference>
<dbReference type="SFLD" id="SFLDS00001">
    <property type="entry name" value="Enolase"/>
    <property type="match status" value="1"/>
</dbReference>
<dbReference type="Pfam" id="PF02746">
    <property type="entry name" value="MR_MLE_N"/>
    <property type="match status" value="1"/>
</dbReference>
<reference evidence="4 5" key="1">
    <citation type="submission" date="2023-04" db="EMBL/GenBank/DDBJ databases">
        <title>Marinoamorphus aggregata gen. nov., sp. Nov., isolate from tissue of brittle star Ophioplocus japonicus.</title>
        <authorList>
            <person name="Kawano K."/>
            <person name="Sawayama S."/>
            <person name="Nakagawa S."/>
        </authorList>
    </citation>
    <scope>NUCLEOTIDE SEQUENCE [LARGE SCALE GENOMIC DNA]</scope>
    <source>
        <strain evidence="4 5">NKW23</strain>
    </source>
</reference>
<dbReference type="EMBL" id="BSYI01000007">
    <property type="protein sequence ID" value="GMG82025.1"/>
    <property type="molecule type" value="Genomic_DNA"/>
</dbReference>
<protein>
    <submittedName>
        <fullName evidence="4">Mandelate racemase/muconate lactonizing enzyme family protein</fullName>
    </submittedName>
</protein>
<feature type="domain" description="Mandelate racemase/muconate lactonizing enzyme C-terminal" evidence="3">
    <location>
        <begin position="161"/>
        <end position="256"/>
    </location>
</feature>
<comment type="similarity">
    <text evidence="1">Belongs to the mandelate racemase/muconate lactonizing enzyme family.</text>
</comment>
<dbReference type="RefSeq" id="WP_434220890.1">
    <property type="nucleotide sequence ID" value="NZ_BSYI01000007.1"/>
</dbReference>
<dbReference type="PROSITE" id="PS00908">
    <property type="entry name" value="MR_MLE_1"/>
    <property type="match status" value="1"/>
</dbReference>
<evidence type="ECO:0000259" key="3">
    <source>
        <dbReference type="SMART" id="SM00922"/>
    </source>
</evidence>
<evidence type="ECO:0000313" key="4">
    <source>
        <dbReference type="EMBL" id="GMG82025.1"/>
    </source>
</evidence>
<dbReference type="InterPro" id="IPR036849">
    <property type="entry name" value="Enolase-like_C_sf"/>
</dbReference>
<dbReference type="SFLD" id="SFLDG00180">
    <property type="entry name" value="muconate_cycloisomerase"/>
    <property type="match status" value="1"/>
</dbReference>
<dbReference type="PANTHER" id="PTHR48080">
    <property type="entry name" value="D-GALACTONATE DEHYDRATASE-RELATED"/>
    <property type="match status" value="1"/>
</dbReference>
<dbReference type="InterPro" id="IPR034593">
    <property type="entry name" value="DgoD-like"/>
</dbReference>
<dbReference type="PANTHER" id="PTHR48080:SF3">
    <property type="entry name" value="ENOLASE SUPERFAMILY MEMBER DDB_G0284701"/>
    <property type="match status" value="1"/>
</dbReference>
<keyword evidence="2" id="KW-0479">Metal-binding</keyword>
<evidence type="ECO:0000313" key="5">
    <source>
        <dbReference type="Proteomes" id="UP001239909"/>
    </source>
</evidence>
<dbReference type="InterPro" id="IPR029017">
    <property type="entry name" value="Enolase-like_N"/>
</dbReference>
<gene>
    <name evidence="4" type="ORF">LNKW23_12380</name>
</gene>
<accession>A0ABQ6LIH4</accession>
<dbReference type="SUPFAM" id="SSF54826">
    <property type="entry name" value="Enolase N-terminal domain-like"/>
    <property type="match status" value="1"/>
</dbReference>
<dbReference type="Gene3D" id="3.20.20.120">
    <property type="entry name" value="Enolase-like C-terminal domain"/>
    <property type="match status" value="1"/>
</dbReference>
<keyword evidence="5" id="KW-1185">Reference proteome</keyword>
<evidence type="ECO:0000256" key="1">
    <source>
        <dbReference type="ARBA" id="ARBA00008031"/>
    </source>
</evidence>
<dbReference type="InterPro" id="IPR018110">
    <property type="entry name" value="Mandel_Rmase/mucon_lact_enz_CS"/>
</dbReference>
<evidence type="ECO:0000256" key="2">
    <source>
        <dbReference type="ARBA" id="ARBA00022723"/>
    </source>
</evidence>
<dbReference type="Proteomes" id="UP001239909">
    <property type="component" value="Unassembled WGS sequence"/>
</dbReference>
<dbReference type="SUPFAM" id="SSF51604">
    <property type="entry name" value="Enolase C-terminal domain-like"/>
    <property type="match status" value="1"/>
</dbReference>
<dbReference type="InterPro" id="IPR013341">
    <property type="entry name" value="Mandelate_racemase_N_dom"/>
</dbReference>
<name>A0ABQ6LIH4_9RHOB</name>